<dbReference type="GO" id="GO:0032259">
    <property type="term" value="P:methylation"/>
    <property type="evidence" value="ECO:0007669"/>
    <property type="project" value="UniProtKB-KW"/>
</dbReference>
<dbReference type="InterPro" id="IPR023546">
    <property type="entry name" value="MGMT"/>
</dbReference>
<evidence type="ECO:0000313" key="12">
    <source>
        <dbReference type="EMBL" id="MDA0161499.1"/>
    </source>
</evidence>
<dbReference type="InterPro" id="IPR036388">
    <property type="entry name" value="WH-like_DNA-bd_sf"/>
</dbReference>
<evidence type="ECO:0000256" key="9">
    <source>
        <dbReference type="HAMAP-Rule" id="MF_00772"/>
    </source>
</evidence>
<comment type="subcellular location">
    <subcellularLocation>
        <location evidence="9">Cytoplasm</location>
    </subcellularLocation>
</comment>
<evidence type="ECO:0000256" key="7">
    <source>
        <dbReference type="ARBA" id="ARBA00023204"/>
    </source>
</evidence>
<dbReference type="InterPro" id="IPR014048">
    <property type="entry name" value="MethylDNA_cys_MeTrfase_DNA-bd"/>
</dbReference>
<dbReference type="Pfam" id="PF01035">
    <property type="entry name" value="DNA_binding_1"/>
    <property type="match status" value="1"/>
</dbReference>
<dbReference type="Gene3D" id="1.10.10.10">
    <property type="entry name" value="Winged helix-like DNA-binding domain superfamily/Winged helix DNA-binding domain"/>
    <property type="match status" value="1"/>
</dbReference>
<organism evidence="12 13">
    <name type="scientific">Solirubrobacter ginsenosidimutans</name>
    <dbReference type="NCBI Taxonomy" id="490573"/>
    <lineage>
        <taxon>Bacteria</taxon>
        <taxon>Bacillati</taxon>
        <taxon>Actinomycetota</taxon>
        <taxon>Thermoleophilia</taxon>
        <taxon>Solirubrobacterales</taxon>
        <taxon>Solirubrobacteraceae</taxon>
        <taxon>Solirubrobacter</taxon>
    </lineage>
</organism>
<feature type="domain" description="Methylguanine DNA methyltransferase ribonuclease-like" evidence="11">
    <location>
        <begin position="1"/>
        <end position="66"/>
    </location>
</feature>
<keyword evidence="13" id="KW-1185">Reference proteome</keyword>
<evidence type="ECO:0000313" key="13">
    <source>
        <dbReference type="Proteomes" id="UP001149140"/>
    </source>
</evidence>
<accession>A0A9X3MRZ4</accession>
<reference evidence="12" key="1">
    <citation type="submission" date="2022-10" db="EMBL/GenBank/DDBJ databases">
        <title>The WGS of Solirubrobacter ginsenosidimutans DSM 21036.</title>
        <authorList>
            <person name="Jiang Z."/>
        </authorList>
    </citation>
    <scope>NUCLEOTIDE SEQUENCE</scope>
    <source>
        <strain evidence="12">DSM 21036</strain>
    </source>
</reference>
<comment type="catalytic activity">
    <reaction evidence="1 9">
        <text>a 4-O-methyl-thymidine in DNA + L-cysteinyl-[protein] = a thymidine in DNA + S-methyl-L-cysteinyl-[protein]</text>
        <dbReference type="Rhea" id="RHEA:53428"/>
        <dbReference type="Rhea" id="RHEA-COMP:10131"/>
        <dbReference type="Rhea" id="RHEA-COMP:10132"/>
        <dbReference type="Rhea" id="RHEA-COMP:13555"/>
        <dbReference type="Rhea" id="RHEA-COMP:13556"/>
        <dbReference type="ChEBI" id="CHEBI:29950"/>
        <dbReference type="ChEBI" id="CHEBI:82612"/>
        <dbReference type="ChEBI" id="CHEBI:137386"/>
        <dbReference type="ChEBI" id="CHEBI:137387"/>
        <dbReference type="EC" id="2.1.1.63"/>
    </reaction>
</comment>
<dbReference type="GO" id="GO:0003908">
    <property type="term" value="F:methylated-DNA-[protein]-cysteine S-methyltransferase activity"/>
    <property type="evidence" value="ECO:0007669"/>
    <property type="project" value="UniProtKB-UniRule"/>
</dbReference>
<evidence type="ECO:0000256" key="5">
    <source>
        <dbReference type="ARBA" id="ARBA00022679"/>
    </source>
</evidence>
<comment type="catalytic activity">
    <reaction evidence="8 9">
        <text>a 6-O-methyl-2'-deoxyguanosine in DNA + L-cysteinyl-[protein] = S-methyl-L-cysteinyl-[protein] + a 2'-deoxyguanosine in DNA</text>
        <dbReference type="Rhea" id="RHEA:24000"/>
        <dbReference type="Rhea" id="RHEA-COMP:10131"/>
        <dbReference type="Rhea" id="RHEA-COMP:10132"/>
        <dbReference type="Rhea" id="RHEA-COMP:11367"/>
        <dbReference type="Rhea" id="RHEA-COMP:11368"/>
        <dbReference type="ChEBI" id="CHEBI:29950"/>
        <dbReference type="ChEBI" id="CHEBI:82612"/>
        <dbReference type="ChEBI" id="CHEBI:85445"/>
        <dbReference type="ChEBI" id="CHEBI:85448"/>
        <dbReference type="EC" id="2.1.1.63"/>
    </reaction>
</comment>
<evidence type="ECO:0000256" key="4">
    <source>
        <dbReference type="ARBA" id="ARBA00022603"/>
    </source>
</evidence>
<dbReference type="RefSeq" id="WP_270040715.1">
    <property type="nucleotide sequence ID" value="NZ_JAPDOD010000012.1"/>
</dbReference>
<dbReference type="AlphaFoldDB" id="A0A9X3MRZ4"/>
<evidence type="ECO:0000256" key="1">
    <source>
        <dbReference type="ARBA" id="ARBA00001286"/>
    </source>
</evidence>
<dbReference type="GO" id="GO:0005737">
    <property type="term" value="C:cytoplasm"/>
    <property type="evidence" value="ECO:0007669"/>
    <property type="project" value="UniProtKB-SubCell"/>
</dbReference>
<name>A0A9X3MRZ4_9ACTN</name>
<keyword evidence="7 9" id="KW-0234">DNA repair</keyword>
<dbReference type="FunFam" id="1.10.10.10:FF:000214">
    <property type="entry name" value="Methylated-DNA--protein-cysteine methyltransferase"/>
    <property type="match status" value="1"/>
</dbReference>
<evidence type="ECO:0000259" key="11">
    <source>
        <dbReference type="Pfam" id="PF02870"/>
    </source>
</evidence>
<dbReference type="CDD" id="cd06445">
    <property type="entry name" value="ATase"/>
    <property type="match status" value="1"/>
</dbReference>
<dbReference type="SUPFAM" id="SSF53155">
    <property type="entry name" value="Methylated DNA-protein cysteine methyltransferase domain"/>
    <property type="match status" value="1"/>
</dbReference>
<comment type="caution">
    <text evidence="12">The sequence shown here is derived from an EMBL/GenBank/DDBJ whole genome shotgun (WGS) entry which is preliminary data.</text>
</comment>
<dbReference type="InterPro" id="IPR036631">
    <property type="entry name" value="MGMT_N_sf"/>
</dbReference>
<evidence type="ECO:0000256" key="8">
    <source>
        <dbReference type="ARBA" id="ARBA00049348"/>
    </source>
</evidence>
<proteinExistence type="inferred from homology"/>
<evidence type="ECO:0000256" key="2">
    <source>
        <dbReference type="ARBA" id="ARBA00008711"/>
    </source>
</evidence>
<evidence type="ECO:0000256" key="6">
    <source>
        <dbReference type="ARBA" id="ARBA00022763"/>
    </source>
</evidence>
<dbReference type="InterPro" id="IPR036217">
    <property type="entry name" value="MethylDNA_cys_MeTrfase_DNAb"/>
</dbReference>
<keyword evidence="6 9" id="KW-0227">DNA damage</keyword>
<dbReference type="InterPro" id="IPR008332">
    <property type="entry name" value="MethylG_MeTrfase_N"/>
</dbReference>
<dbReference type="EMBL" id="JAPDOD010000012">
    <property type="protein sequence ID" value="MDA0161499.1"/>
    <property type="molecule type" value="Genomic_DNA"/>
</dbReference>
<dbReference type="Proteomes" id="UP001149140">
    <property type="component" value="Unassembled WGS sequence"/>
</dbReference>
<dbReference type="HAMAP" id="MF_00772">
    <property type="entry name" value="OGT"/>
    <property type="match status" value="1"/>
</dbReference>
<protein>
    <recommendedName>
        <fullName evidence="9">Methylated-DNA--protein-cysteine methyltransferase</fullName>
        <ecNumber evidence="9">2.1.1.63</ecNumber>
    </recommendedName>
    <alternativeName>
        <fullName evidence="9">6-O-methylguanine-DNA methyltransferase</fullName>
        <shortName evidence="9">MGMT</shortName>
    </alternativeName>
    <alternativeName>
        <fullName evidence="9">O-6-methylguanine-DNA-alkyltransferase</fullName>
    </alternativeName>
</protein>
<dbReference type="NCBIfam" id="TIGR00589">
    <property type="entry name" value="ogt"/>
    <property type="match status" value="1"/>
</dbReference>
<dbReference type="Pfam" id="PF02870">
    <property type="entry name" value="Methyltransf_1N"/>
    <property type="match status" value="1"/>
</dbReference>
<keyword evidence="5 9" id="KW-0808">Transferase</keyword>
<gene>
    <name evidence="12" type="ORF">OM076_14580</name>
</gene>
<comment type="function">
    <text evidence="9">Involved in the cellular defense against the biological effects of O6-methylguanine (O6-MeG) and O4-methylthymine (O4-MeT) in DNA. Repairs the methylated nucleobase in DNA by stoichiometrically transferring the methyl group to a cysteine residue in the enzyme. This is a suicide reaction: the enzyme is irreversibly inactivated.</text>
</comment>
<keyword evidence="3 9" id="KW-0963">Cytoplasm</keyword>
<dbReference type="PANTHER" id="PTHR10815:SF5">
    <property type="entry name" value="METHYLATED-DNA--PROTEIN-CYSTEINE METHYLTRANSFERASE"/>
    <property type="match status" value="1"/>
</dbReference>
<evidence type="ECO:0000256" key="3">
    <source>
        <dbReference type="ARBA" id="ARBA00022490"/>
    </source>
</evidence>
<dbReference type="EC" id="2.1.1.63" evidence="9"/>
<comment type="miscellaneous">
    <text evidence="9">This enzyme catalyzes only one turnover and therefore is not strictly catalytic. According to one definition, an enzyme is a biocatalyst that acts repeatedly and over many reaction cycles.</text>
</comment>
<comment type="similarity">
    <text evidence="2 9">Belongs to the MGMT family.</text>
</comment>
<evidence type="ECO:0000259" key="10">
    <source>
        <dbReference type="Pfam" id="PF01035"/>
    </source>
</evidence>
<dbReference type="PANTHER" id="PTHR10815">
    <property type="entry name" value="METHYLATED-DNA--PROTEIN-CYSTEINE METHYLTRANSFERASE"/>
    <property type="match status" value="1"/>
</dbReference>
<dbReference type="GO" id="GO:0006307">
    <property type="term" value="P:DNA alkylation repair"/>
    <property type="evidence" value="ECO:0007669"/>
    <property type="project" value="UniProtKB-UniRule"/>
</dbReference>
<sequence length="160" mass="17254">MHSALLPSPIGPLYVEADEHGLTKLYTDGHRLHADAGPDDGTFAEVAKQLDEYWAGERDAFDLPLSEHGTPFELAVWARLREIPKGETTTYGEIARELSSVARAVGRANGRNQISIIVPCHRVIGADGSLTGYAGGLDAKRALLEHEQGVGSLYGVPQPR</sequence>
<dbReference type="SUPFAM" id="SSF46767">
    <property type="entry name" value="Methylated DNA-protein cysteine methyltransferase, C-terminal domain"/>
    <property type="match status" value="1"/>
</dbReference>
<dbReference type="Gene3D" id="3.30.160.70">
    <property type="entry name" value="Methylated DNA-protein cysteine methyltransferase domain"/>
    <property type="match status" value="1"/>
</dbReference>
<feature type="active site" description="Nucleophile; methyl group acceptor" evidence="9">
    <location>
        <position position="120"/>
    </location>
</feature>
<feature type="domain" description="Methylated-DNA-[protein]-cysteine S-methyltransferase DNA binding" evidence="10">
    <location>
        <begin position="71"/>
        <end position="148"/>
    </location>
</feature>
<keyword evidence="4 9" id="KW-0489">Methyltransferase</keyword>
<dbReference type="PROSITE" id="PS00374">
    <property type="entry name" value="MGMT"/>
    <property type="match status" value="1"/>
</dbReference>
<dbReference type="InterPro" id="IPR001497">
    <property type="entry name" value="MethylDNA_cys_MeTrfase_AS"/>
</dbReference>